<evidence type="ECO:0000259" key="2">
    <source>
        <dbReference type="Pfam" id="PF14505"/>
    </source>
</evidence>
<organism evidence="4 5">
    <name type="scientific">Natronospira bacteriovora</name>
    <dbReference type="NCBI Taxonomy" id="3069753"/>
    <lineage>
        <taxon>Bacteria</taxon>
        <taxon>Pseudomonadati</taxon>
        <taxon>Pseudomonadota</taxon>
        <taxon>Gammaproteobacteria</taxon>
        <taxon>Natronospirales</taxon>
        <taxon>Natronospiraceae</taxon>
        <taxon>Natronospira</taxon>
    </lineage>
</organism>
<dbReference type="Gene3D" id="4.10.1180.10">
    <property type="entry name" value="tm1086 domain"/>
    <property type="match status" value="1"/>
</dbReference>
<reference evidence="4 5" key="1">
    <citation type="submission" date="2023-08" db="EMBL/GenBank/DDBJ databases">
        <title>Whole-genome sequencing of halo(alkali)philic microorganisms from hypersaline lakes.</title>
        <authorList>
            <person name="Sorokin D.Y."/>
            <person name="Abbas B."/>
            <person name="Merkel A.Y."/>
        </authorList>
    </citation>
    <scope>NUCLEOTIDE SEQUENCE [LARGE SCALE GENOMIC DNA]</scope>
    <source>
        <strain evidence="4 5">AB-CW4</strain>
    </source>
</reference>
<sequence>MKARHSVRHHHVIAIVAAGVLMGCGSETAASDVTPLEINRDQLVEQSVVGAITQPHQANPPLRVAPDGTVKTLPGTGGITYNFRTGDSAVHMAGDHVEPAVSIRHGDPGDTANHALNVLSQIGNRVRILDGEAAGAEGRVIGKHGGIENVMVDFPGAVYDDLVVGDRMQIRVIGLGMEALNVDNIHLRNMSPDLLHAMTERGMGVNEAGQLRVPVALRIPAKIMGSGLGRNHVATGDYDIQLFDEEVVERYGLDRLRFGDIVAITDADHKFGRIYRGGAISIGVVVHGISRVAGHGPGVTSLITSPSGNIELVDDEDMNLINLLPIR</sequence>
<dbReference type="PROSITE" id="PS51257">
    <property type="entry name" value="PROKAR_LIPOPROTEIN"/>
    <property type="match status" value="1"/>
</dbReference>
<keyword evidence="5" id="KW-1185">Reference proteome</keyword>
<dbReference type="Gene3D" id="2.40.10.170">
    <property type="match status" value="1"/>
</dbReference>
<evidence type="ECO:0000313" key="4">
    <source>
        <dbReference type="EMBL" id="MDQ2068729.1"/>
    </source>
</evidence>
<dbReference type="Proteomes" id="UP001239019">
    <property type="component" value="Unassembled WGS sequence"/>
</dbReference>
<accession>A0ABU0W440</accession>
<feature type="chain" id="PRO_5046392054" evidence="1">
    <location>
        <begin position="30"/>
        <end position="327"/>
    </location>
</feature>
<dbReference type="RefSeq" id="WP_306727208.1">
    <property type="nucleotide sequence ID" value="NZ_JAVDDT010000001.1"/>
</dbReference>
<dbReference type="Gene3D" id="2.102.30.10">
    <property type="entry name" value="tm1086 (SG structure) domain"/>
    <property type="match status" value="1"/>
</dbReference>
<evidence type="ECO:0000313" key="5">
    <source>
        <dbReference type="Proteomes" id="UP001239019"/>
    </source>
</evidence>
<dbReference type="Pfam" id="PF20999">
    <property type="entry name" value="DUF4438_C"/>
    <property type="match status" value="1"/>
</dbReference>
<feature type="domain" description="DUF4438" evidence="3">
    <location>
        <begin position="206"/>
        <end position="324"/>
    </location>
</feature>
<feature type="domain" description="DUF4438" evidence="2">
    <location>
        <begin position="63"/>
        <end position="196"/>
    </location>
</feature>
<proteinExistence type="predicted"/>
<dbReference type="InterPro" id="IPR029433">
    <property type="entry name" value="DUF4438_N"/>
</dbReference>
<dbReference type="EMBL" id="JAVDDT010000001">
    <property type="protein sequence ID" value="MDQ2068729.1"/>
    <property type="molecule type" value="Genomic_DNA"/>
</dbReference>
<feature type="signal peptide" evidence="1">
    <location>
        <begin position="1"/>
        <end position="29"/>
    </location>
</feature>
<evidence type="ECO:0000256" key="1">
    <source>
        <dbReference type="SAM" id="SignalP"/>
    </source>
</evidence>
<protein>
    <submittedName>
        <fullName evidence="4">DUF4438 domain-containing protein</fullName>
    </submittedName>
</protein>
<dbReference type="InterPro" id="IPR044909">
    <property type="entry name" value="TM_1086_sf"/>
</dbReference>
<dbReference type="InterPro" id="IPR048399">
    <property type="entry name" value="DUF4438_C"/>
</dbReference>
<name>A0ABU0W440_9GAMM</name>
<comment type="caution">
    <text evidence="4">The sequence shown here is derived from an EMBL/GenBank/DDBJ whole genome shotgun (WGS) entry which is preliminary data.</text>
</comment>
<evidence type="ECO:0000259" key="3">
    <source>
        <dbReference type="Pfam" id="PF20999"/>
    </source>
</evidence>
<dbReference type="Pfam" id="PF14505">
    <property type="entry name" value="DUF4438"/>
    <property type="match status" value="1"/>
</dbReference>
<keyword evidence="1" id="KW-0732">Signal</keyword>
<gene>
    <name evidence="4" type="ORF">RBH19_02425</name>
</gene>
<dbReference type="InterPro" id="IPR044910">
    <property type="entry name" value="TM_1086_SG_dom"/>
</dbReference>